<keyword evidence="3 6" id="KW-0812">Transmembrane</keyword>
<dbReference type="PANTHER" id="PTHR30086:SF20">
    <property type="entry name" value="ARGININE EXPORTER PROTEIN ARGO-RELATED"/>
    <property type="match status" value="1"/>
</dbReference>
<evidence type="ECO:0000256" key="3">
    <source>
        <dbReference type="ARBA" id="ARBA00022692"/>
    </source>
</evidence>
<evidence type="ECO:0000256" key="2">
    <source>
        <dbReference type="ARBA" id="ARBA00022475"/>
    </source>
</evidence>
<dbReference type="RefSeq" id="WP_048671412.1">
    <property type="nucleotide sequence ID" value="NZ_CBTJ020000027.1"/>
</dbReference>
<dbReference type="EMBL" id="CBTJ020000027">
    <property type="protein sequence ID" value="CDI01887.1"/>
    <property type="molecule type" value="Genomic_DNA"/>
</dbReference>
<comment type="subcellular location">
    <subcellularLocation>
        <location evidence="1">Cell membrane</location>
        <topology evidence="1">Multi-pass membrane protein</topology>
    </subcellularLocation>
</comment>
<accession>W6M2X9</accession>
<feature type="transmembrane region" description="Helical" evidence="6">
    <location>
        <begin position="146"/>
        <end position="173"/>
    </location>
</feature>
<reference evidence="7" key="1">
    <citation type="submission" date="2013-07" db="EMBL/GenBank/DDBJ databases">
        <authorList>
            <person name="McIlroy S."/>
        </authorList>
    </citation>
    <scope>NUCLEOTIDE SEQUENCE [LARGE SCALE GENOMIC DNA]</scope>
    <source>
        <strain evidence="7">Run_A_D11</strain>
    </source>
</reference>
<feature type="transmembrane region" description="Helical" evidence="6">
    <location>
        <begin position="6"/>
        <end position="30"/>
    </location>
</feature>
<feature type="transmembrane region" description="Helical" evidence="6">
    <location>
        <begin position="70"/>
        <end position="91"/>
    </location>
</feature>
<dbReference type="STRING" id="1400863.BN873_210108"/>
<feature type="transmembrane region" description="Helical" evidence="6">
    <location>
        <begin position="112"/>
        <end position="134"/>
    </location>
</feature>
<keyword evidence="5 6" id="KW-0472">Membrane</keyword>
<evidence type="ECO:0000313" key="8">
    <source>
        <dbReference type="Proteomes" id="UP000035760"/>
    </source>
</evidence>
<evidence type="ECO:0000256" key="6">
    <source>
        <dbReference type="SAM" id="Phobius"/>
    </source>
</evidence>
<protein>
    <submittedName>
        <fullName evidence="7">Amino acid efflux protein, LysE family</fullName>
    </submittedName>
</protein>
<reference evidence="7" key="2">
    <citation type="submission" date="2014-03" db="EMBL/GenBank/DDBJ databases">
        <title>Candidatus Competibacter-lineage genomes retrieved from metagenomes reveal functional metabolic diversity.</title>
        <authorList>
            <person name="McIlroy S.J."/>
            <person name="Albertsen M."/>
            <person name="Andresen E.K."/>
            <person name="Saunders A.M."/>
            <person name="Kristiansen R."/>
            <person name="Stokholm-Bjerregaard M."/>
            <person name="Nielsen K.L."/>
            <person name="Nielsen P.H."/>
        </authorList>
    </citation>
    <scope>NUCLEOTIDE SEQUENCE</scope>
    <source>
        <strain evidence="7">Run_A_D11</strain>
    </source>
</reference>
<comment type="caution">
    <text evidence="7">The sequence shown here is derived from an EMBL/GenBank/DDBJ whole genome shotgun (WGS) entry which is preliminary data.</text>
</comment>
<dbReference type="OrthoDB" id="9804822at2"/>
<dbReference type="AlphaFoldDB" id="W6M2X9"/>
<dbReference type="PANTHER" id="PTHR30086">
    <property type="entry name" value="ARGININE EXPORTER PROTEIN ARGO"/>
    <property type="match status" value="1"/>
</dbReference>
<dbReference type="Pfam" id="PF01810">
    <property type="entry name" value="LysE"/>
    <property type="match status" value="1"/>
</dbReference>
<keyword evidence="4 6" id="KW-1133">Transmembrane helix</keyword>
<name>W6M2X9_9GAMM</name>
<dbReference type="Proteomes" id="UP000035760">
    <property type="component" value="Unassembled WGS sequence"/>
</dbReference>
<evidence type="ECO:0000256" key="5">
    <source>
        <dbReference type="ARBA" id="ARBA00023136"/>
    </source>
</evidence>
<dbReference type="InterPro" id="IPR001123">
    <property type="entry name" value="LeuE-type"/>
</dbReference>
<evidence type="ECO:0000256" key="1">
    <source>
        <dbReference type="ARBA" id="ARBA00004651"/>
    </source>
</evidence>
<dbReference type="PIRSF" id="PIRSF006324">
    <property type="entry name" value="LeuE"/>
    <property type="match status" value="1"/>
</dbReference>
<keyword evidence="2" id="KW-1003">Cell membrane</keyword>
<proteinExistence type="predicted"/>
<evidence type="ECO:0000256" key="4">
    <source>
        <dbReference type="ARBA" id="ARBA00022989"/>
    </source>
</evidence>
<feature type="transmembrane region" description="Helical" evidence="6">
    <location>
        <begin position="185"/>
        <end position="203"/>
    </location>
</feature>
<dbReference type="GO" id="GO:0005886">
    <property type="term" value="C:plasma membrane"/>
    <property type="evidence" value="ECO:0007669"/>
    <property type="project" value="UniProtKB-SubCell"/>
</dbReference>
<dbReference type="GO" id="GO:0015171">
    <property type="term" value="F:amino acid transmembrane transporter activity"/>
    <property type="evidence" value="ECO:0007669"/>
    <property type="project" value="TreeGrafter"/>
</dbReference>
<gene>
    <name evidence="7" type="ORF">BN873_210108</name>
</gene>
<keyword evidence="8" id="KW-1185">Reference proteome</keyword>
<organism evidence="7 8">
    <name type="scientific">Candidatus Competibacter denitrificans Run_A_D11</name>
    <dbReference type="NCBI Taxonomy" id="1400863"/>
    <lineage>
        <taxon>Bacteria</taxon>
        <taxon>Pseudomonadati</taxon>
        <taxon>Pseudomonadota</taxon>
        <taxon>Gammaproteobacteria</taxon>
        <taxon>Candidatus Competibacteraceae</taxon>
        <taxon>Candidatus Competibacter</taxon>
    </lineage>
</organism>
<evidence type="ECO:0000313" key="7">
    <source>
        <dbReference type="EMBL" id="CDI01887.1"/>
    </source>
</evidence>
<sequence length="208" mass="21982">MSAELWFAFVVTSAILLVIPGPTILTVISYSVAHGQRANVPLVAGVALGDCTALVLSLLGLGALLGTSALWFTVIKLAGGLYLLYLGIKLLTAKVSAPDTTLPIAPTSRWRLFLNTYLVTALNPKGIVFFVAFLPQFIDHRANVTLQLWILAGTFVLMAIINSTLYAIFAAAARDALASARAQRGFNVVGGSLLGAAGIWALLARRMA</sequence>
<feature type="transmembrane region" description="Helical" evidence="6">
    <location>
        <begin position="42"/>
        <end position="64"/>
    </location>
</feature>